<proteinExistence type="predicted"/>
<feature type="compositionally biased region" description="Basic and acidic residues" evidence="1">
    <location>
        <begin position="140"/>
        <end position="153"/>
    </location>
</feature>
<keyword evidence="3" id="KW-1185">Reference proteome</keyword>
<reference evidence="2 3" key="1">
    <citation type="submission" date="2019-01" db="EMBL/GenBank/DDBJ databases">
        <authorList>
            <person name="Sayadi A."/>
        </authorList>
    </citation>
    <scope>NUCLEOTIDE SEQUENCE [LARGE SCALE GENOMIC DNA]</scope>
</reference>
<accession>A0A653DWJ1</accession>
<dbReference type="OrthoDB" id="6764395at2759"/>
<name>A0A653DWJ1_CALMS</name>
<evidence type="ECO:0000256" key="1">
    <source>
        <dbReference type="SAM" id="MobiDB-lite"/>
    </source>
</evidence>
<gene>
    <name evidence="2" type="ORF">CALMAC_LOCUS21060</name>
</gene>
<organism evidence="2 3">
    <name type="scientific">Callosobruchus maculatus</name>
    <name type="common">Southern cowpea weevil</name>
    <name type="synonym">Pulse bruchid</name>
    <dbReference type="NCBI Taxonomy" id="64391"/>
    <lineage>
        <taxon>Eukaryota</taxon>
        <taxon>Metazoa</taxon>
        <taxon>Ecdysozoa</taxon>
        <taxon>Arthropoda</taxon>
        <taxon>Hexapoda</taxon>
        <taxon>Insecta</taxon>
        <taxon>Pterygota</taxon>
        <taxon>Neoptera</taxon>
        <taxon>Endopterygota</taxon>
        <taxon>Coleoptera</taxon>
        <taxon>Polyphaga</taxon>
        <taxon>Cucujiformia</taxon>
        <taxon>Chrysomeloidea</taxon>
        <taxon>Chrysomelidae</taxon>
        <taxon>Bruchinae</taxon>
        <taxon>Bruchini</taxon>
        <taxon>Callosobruchus</taxon>
    </lineage>
</organism>
<evidence type="ECO:0000313" key="2">
    <source>
        <dbReference type="EMBL" id="VEN64569.1"/>
    </source>
</evidence>
<sequence length="468" mass="51007">MVQPPDAIDSVWVQATSLLIGRCIAEKCQSQSDLTYHNNSVVQLILFVLIRASIKASSTMLVMGLVALSLLAISDSSAVPLDHSSSSVSVKHSGKDYSYTIQETHGVGVEPVNLVEQSSVQVVAKSGHPAGDGVHHVKQHHDPAQGHLEHQKADHVTEHHAAGVLPEQHQQQHHDQGQVGLRSVAVQGQVVDPQVQGQFRAGFPVDPSQGQVRAVPTIVALPAQASVRQDHVDGAVQNDHDVNAVIPQHEQDQVEVRSFQGGAPTPNQFRAFQGNAQDQFGVNGFFPVFQQDQGQAKQGLFVDRNQVQGIVSRFAGVPTQGGDVKGFFVDKNQLQGIVSRFAGTPTQENDVRRYFVDRNQLQGIIGRYGGIPSQENDLKRYFVDKNQIQDNVGVPSQDADLKRVFVDKNQIHDIVGRYGVPNQDNSVKAGGVEAFRLIPARDVPVVQVASGNGVRYPYAVLYPVYRYV</sequence>
<dbReference type="EMBL" id="CAACVG010015550">
    <property type="protein sequence ID" value="VEN64569.1"/>
    <property type="molecule type" value="Genomic_DNA"/>
</dbReference>
<evidence type="ECO:0000313" key="3">
    <source>
        <dbReference type="Proteomes" id="UP000410492"/>
    </source>
</evidence>
<dbReference type="AlphaFoldDB" id="A0A653DWJ1"/>
<feature type="region of interest" description="Disordered" evidence="1">
    <location>
        <begin position="127"/>
        <end position="153"/>
    </location>
</feature>
<protein>
    <submittedName>
        <fullName evidence="2">Uncharacterized protein</fullName>
    </submittedName>
</protein>
<dbReference type="Proteomes" id="UP000410492">
    <property type="component" value="Unassembled WGS sequence"/>
</dbReference>